<keyword evidence="1 10" id="KW-0963">Cytoplasm</keyword>
<keyword evidence="16" id="KW-1185">Reference proteome</keyword>
<comment type="subcellular location">
    <subcellularLocation>
        <location evidence="10 11">Cytoplasm</location>
    </subcellularLocation>
</comment>
<feature type="domain" description="Mur ligase C-terminal" evidence="13">
    <location>
        <begin position="332"/>
        <end position="451"/>
    </location>
</feature>
<reference evidence="15" key="2">
    <citation type="submission" date="2020-09" db="EMBL/GenBank/DDBJ databases">
        <authorList>
            <person name="Sun Q."/>
            <person name="Zhou Y."/>
        </authorList>
    </citation>
    <scope>NUCLEOTIDE SEQUENCE</scope>
    <source>
        <strain evidence="15">CGMCC 1.15082</strain>
    </source>
</reference>
<dbReference type="EMBL" id="BMHH01000010">
    <property type="protein sequence ID" value="GGA97268.1"/>
    <property type="molecule type" value="Genomic_DNA"/>
</dbReference>
<keyword evidence="9 10" id="KW-0961">Cell wall biogenesis/degradation</keyword>
<dbReference type="Proteomes" id="UP000646478">
    <property type="component" value="Unassembled WGS sequence"/>
</dbReference>
<dbReference type="NCBIfam" id="TIGR01143">
    <property type="entry name" value="murF"/>
    <property type="match status" value="1"/>
</dbReference>
<reference evidence="15" key="1">
    <citation type="journal article" date="2014" name="Int. J. Syst. Evol. Microbiol.">
        <title>Complete genome sequence of Corynebacterium casei LMG S-19264T (=DSM 44701T), isolated from a smear-ripened cheese.</title>
        <authorList>
            <consortium name="US DOE Joint Genome Institute (JGI-PGF)"/>
            <person name="Walter F."/>
            <person name="Albersmeier A."/>
            <person name="Kalinowski J."/>
            <person name="Ruckert C."/>
        </authorList>
    </citation>
    <scope>NUCLEOTIDE SEQUENCE</scope>
    <source>
        <strain evidence="15">CGMCC 1.15082</strain>
    </source>
</reference>
<dbReference type="InterPro" id="IPR005863">
    <property type="entry name" value="UDP-N-AcMur_synth"/>
</dbReference>
<dbReference type="SUPFAM" id="SSF53244">
    <property type="entry name" value="MurD-like peptide ligases, peptide-binding domain"/>
    <property type="match status" value="1"/>
</dbReference>
<dbReference type="HAMAP" id="MF_02019">
    <property type="entry name" value="MurF"/>
    <property type="match status" value="1"/>
</dbReference>
<keyword evidence="4 10" id="KW-0547">Nucleotide-binding</keyword>
<dbReference type="PANTHER" id="PTHR43024">
    <property type="entry name" value="UDP-N-ACETYLMURAMOYL-TRIPEPTIDE--D-ALANYL-D-ALANINE LIGASE"/>
    <property type="match status" value="1"/>
</dbReference>
<dbReference type="InterPro" id="IPR051046">
    <property type="entry name" value="MurCDEF_CellWall_CoF430Synth"/>
</dbReference>
<dbReference type="GO" id="GO:0005737">
    <property type="term" value="C:cytoplasm"/>
    <property type="evidence" value="ECO:0007669"/>
    <property type="project" value="UniProtKB-SubCell"/>
</dbReference>
<evidence type="ECO:0000313" key="15">
    <source>
        <dbReference type="EMBL" id="GGA97268.1"/>
    </source>
</evidence>
<dbReference type="Gene3D" id="3.90.190.20">
    <property type="entry name" value="Mur ligase, C-terminal domain"/>
    <property type="match status" value="1"/>
</dbReference>
<evidence type="ECO:0000256" key="2">
    <source>
        <dbReference type="ARBA" id="ARBA00022598"/>
    </source>
</evidence>
<dbReference type="InterPro" id="IPR036565">
    <property type="entry name" value="Mur-like_cat_sf"/>
</dbReference>
<evidence type="ECO:0000313" key="16">
    <source>
        <dbReference type="Proteomes" id="UP000646478"/>
    </source>
</evidence>
<keyword evidence="8 10" id="KW-0131">Cell cycle</keyword>
<dbReference type="AlphaFoldDB" id="A0A916WHD1"/>
<comment type="pathway">
    <text evidence="10 11">Cell wall biogenesis; peptidoglycan biosynthesis.</text>
</comment>
<dbReference type="InterPro" id="IPR035911">
    <property type="entry name" value="MurE/MurF_N"/>
</dbReference>
<dbReference type="Pfam" id="PF01225">
    <property type="entry name" value="Mur_ligase"/>
    <property type="match status" value="1"/>
</dbReference>
<protein>
    <recommendedName>
        <fullName evidence="10 11">UDP-N-acetylmuramoyl-tripeptide--D-alanyl-D-alanine ligase</fullName>
        <ecNumber evidence="10 11">6.3.2.10</ecNumber>
    </recommendedName>
    <alternativeName>
        <fullName evidence="10">D-alanyl-D-alanine-adding enzyme</fullName>
    </alternativeName>
</protein>
<comment type="caution">
    <text evidence="15">The sequence shown here is derived from an EMBL/GenBank/DDBJ whole genome shotgun (WGS) entry which is preliminary data.</text>
</comment>
<evidence type="ECO:0000259" key="13">
    <source>
        <dbReference type="Pfam" id="PF02875"/>
    </source>
</evidence>
<dbReference type="EC" id="6.3.2.10" evidence="10 11"/>
<dbReference type="InterPro" id="IPR036615">
    <property type="entry name" value="Mur_ligase_C_dom_sf"/>
</dbReference>
<dbReference type="InterPro" id="IPR004101">
    <property type="entry name" value="Mur_ligase_C"/>
</dbReference>
<keyword evidence="5 10" id="KW-0067">ATP-binding</keyword>
<evidence type="ECO:0000259" key="12">
    <source>
        <dbReference type="Pfam" id="PF01225"/>
    </source>
</evidence>
<keyword evidence="6 10" id="KW-0133">Cell shape</keyword>
<feature type="domain" description="Mur ligase N-terminal catalytic" evidence="12">
    <location>
        <begin position="26"/>
        <end position="97"/>
    </location>
</feature>
<dbReference type="PANTHER" id="PTHR43024:SF1">
    <property type="entry name" value="UDP-N-ACETYLMURAMOYL-TRIPEPTIDE--D-ALANYL-D-ALANINE LIGASE"/>
    <property type="match status" value="1"/>
</dbReference>
<name>A0A916WHD1_9HYPH</name>
<dbReference type="InterPro" id="IPR000713">
    <property type="entry name" value="Mur_ligase_N"/>
</dbReference>
<keyword evidence="7 10" id="KW-0573">Peptidoglycan synthesis</keyword>
<evidence type="ECO:0000256" key="9">
    <source>
        <dbReference type="ARBA" id="ARBA00023316"/>
    </source>
</evidence>
<dbReference type="SUPFAM" id="SSF53623">
    <property type="entry name" value="MurD-like peptide ligases, catalytic domain"/>
    <property type="match status" value="1"/>
</dbReference>
<dbReference type="GO" id="GO:0009252">
    <property type="term" value="P:peptidoglycan biosynthetic process"/>
    <property type="evidence" value="ECO:0007669"/>
    <property type="project" value="UniProtKB-UniRule"/>
</dbReference>
<evidence type="ECO:0000256" key="3">
    <source>
        <dbReference type="ARBA" id="ARBA00022618"/>
    </source>
</evidence>
<evidence type="ECO:0000256" key="11">
    <source>
        <dbReference type="RuleBase" id="RU004136"/>
    </source>
</evidence>
<dbReference type="Gene3D" id="3.40.1190.10">
    <property type="entry name" value="Mur-like, catalytic domain"/>
    <property type="match status" value="1"/>
</dbReference>
<dbReference type="SUPFAM" id="SSF63418">
    <property type="entry name" value="MurE/MurF N-terminal domain"/>
    <property type="match status" value="1"/>
</dbReference>
<gene>
    <name evidence="10 15" type="primary">murF</name>
    <name evidence="15" type="ORF">GCM10011491_26940</name>
</gene>
<comment type="similarity">
    <text evidence="10">Belongs to the MurCDEF family. MurF subfamily.</text>
</comment>
<proteinExistence type="inferred from homology"/>
<comment type="catalytic activity">
    <reaction evidence="10 11">
        <text>D-alanyl-D-alanine + UDP-N-acetyl-alpha-D-muramoyl-L-alanyl-gamma-D-glutamyl-meso-2,6-diaminopimelate + ATP = UDP-N-acetyl-alpha-D-muramoyl-L-alanyl-gamma-D-glutamyl-meso-2,6-diaminopimeloyl-D-alanyl-D-alanine + ADP + phosphate + H(+)</text>
        <dbReference type="Rhea" id="RHEA:28374"/>
        <dbReference type="ChEBI" id="CHEBI:15378"/>
        <dbReference type="ChEBI" id="CHEBI:30616"/>
        <dbReference type="ChEBI" id="CHEBI:43474"/>
        <dbReference type="ChEBI" id="CHEBI:57822"/>
        <dbReference type="ChEBI" id="CHEBI:61386"/>
        <dbReference type="ChEBI" id="CHEBI:83905"/>
        <dbReference type="ChEBI" id="CHEBI:456216"/>
        <dbReference type="EC" id="6.3.2.10"/>
    </reaction>
</comment>
<dbReference type="GO" id="GO:0008360">
    <property type="term" value="P:regulation of cell shape"/>
    <property type="evidence" value="ECO:0007669"/>
    <property type="project" value="UniProtKB-KW"/>
</dbReference>
<keyword evidence="2 10" id="KW-0436">Ligase</keyword>
<evidence type="ECO:0000256" key="10">
    <source>
        <dbReference type="HAMAP-Rule" id="MF_02019"/>
    </source>
</evidence>
<accession>A0A916WHD1</accession>
<dbReference type="Pfam" id="PF08245">
    <property type="entry name" value="Mur_ligase_M"/>
    <property type="match status" value="1"/>
</dbReference>
<feature type="domain" description="Mur ligase central" evidence="14">
    <location>
        <begin position="112"/>
        <end position="302"/>
    </location>
</feature>
<evidence type="ECO:0000256" key="7">
    <source>
        <dbReference type="ARBA" id="ARBA00022984"/>
    </source>
</evidence>
<dbReference type="GO" id="GO:0005524">
    <property type="term" value="F:ATP binding"/>
    <property type="evidence" value="ECO:0007669"/>
    <property type="project" value="UniProtKB-UniRule"/>
</dbReference>
<dbReference type="GO" id="GO:0071555">
    <property type="term" value="P:cell wall organization"/>
    <property type="evidence" value="ECO:0007669"/>
    <property type="project" value="UniProtKB-KW"/>
</dbReference>
<dbReference type="InterPro" id="IPR013221">
    <property type="entry name" value="Mur_ligase_cen"/>
</dbReference>
<evidence type="ECO:0000256" key="1">
    <source>
        <dbReference type="ARBA" id="ARBA00022490"/>
    </source>
</evidence>
<evidence type="ECO:0000259" key="14">
    <source>
        <dbReference type="Pfam" id="PF08245"/>
    </source>
</evidence>
<dbReference type="GO" id="GO:0047480">
    <property type="term" value="F:UDP-N-acetylmuramoyl-tripeptide-D-alanyl-D-alanine ligase activity"/>
    <property type="evidence" value="ECO:0007669"/>
    <property type="project" value="UniProtKB-UniRule"/>
</dbReference>
<keyword evidence="3 10" id="KW-0132">Cell division</keyword>
<organism evidence="15 16">
    <name type="scientific">Brucella endophytica</name>
    <dbReference type="NCBI Taxonomy" id="1963359"/>
    <lineage>
        <taxon>Bacteria</taxon>
        <taxon>Pseudomonadati</taxon>
        <taxon>Pseudomonadota</taxon>
        <taxon>Alphaproteobacteria</taxon>
        <taxon>Hyphomicrobiales</taxon>
        <taxon>Brucellaceae</taxon>
        <taxon>Brucella/Ochrobactrum group</taxon>
        <taxon>Brucella</taxon>
    </lineage>
</organism>
<evidence type="ECO:0000256" key="5">
    <source>
        <dbReference type="ARBA" id="ARBA00022840"/>
    </source>
</evidence>
<dbReference type="RefSeq" id="WP_188824703.1">
    <property type="nucleotide sequence ID" value="NZ_BMHH01000010.1"/>
</dbReference>
<sequence>MNWLWTSADMVEAMGGRPFGTLPEGINGISIDTRTLKPGDAFFAIKGEQFDGHDFASIAMAAGAGLIVVAEAKLPALGKLHVPMIVVEDVLESLARLGIASRARSKAKIIAVTGSVGKTTTKEALRHVLSEAGKVHASIASFNNHWGVPLTLARMPDDTEFGVFEIGMNHANEIRPLVKMVRPHVAVITLIAPAHLGHFKDMNEIAAAKAEIFEGVEPDGYALLNRDDERFGLLKELAEKAGVPHVHTFGESEGADYRAEKVKLLPNCSCLTASLAGQEAVVKIGAPGRHIVWNALATLGAAHLVGADVAKVAMALATLRAEEGRGARYRLRHPQGDITLIDESYNANPTSMRAALDLLKSAQPEGEGRRIAVLGDMLELGEHSAQLHRDLVKPIKEAGVDVLFIGGPEMSVLPDALPVEIHTEYRQSVEELQPLVIKALRPGDAVMVKSSKGIGFSRIVKALLDKYPPADSMEAAE</sequence>
<dbReference type="NCBIfam" id="NF010693">
    <property type="entry name" value="PRK14093.1"/>
    <property type="match status" value="1"/>
</dbReference>
<evidence type="ECO:0000256" key="6">
    <source>
        <dbReference type="ARBA" id="ARBA00022960"/>
    </source>
</evidence>
<evidence type="ECO:0000256" key="8">
    <source>
        <dbReference type="ARBA" id="ARBA00023306"/>
    </source>
</evidence>
<dbReference type="Pfam" id="PF02875">
    <property type="entry name" value="Mur_ligase_C"/>
    <property type="match status" value="1"/>
</dbReference>
<comment type="function">
    <text evidence="10 11">Involved in cell wall formation. Catalyzes the final step in the synthesis of UDP-N-acetylmuramoyl-pentapeptide, the precursor of murein.</text>
</comment>
<dbReference type="GO" id="GO:0051301">
    <property type="term" value="P:cell division"/>
    <property type="evidence" value="ECO:0007669"/>
    <property type="project" value="UniProtKB-KW"/>
</dbReference>
<dbReference type="Gene3D" id="3.40.1390.10">
    <property type="entry name" value="MurE/MurF, N-terminal domain"/>
    <property type="match status" value="1"/>
</dbReference>
<evidence type="ECO:0000256" key="4">
    <source>
        <dbReference type="ARBA" id="ARBA00022741"/>
    </source>
</evidence>
<feature type="binding site" evidence="10">
    <location>
        <begin position="114"/>
        <end position="120"/>
    </location>
    <ligand>
        <name>ATP</name>
        <dbReference type="ChEBI" id="CHEBI:30616"/>
    </ligand>
</feature>